<dbReference type="AlphaFoldDB" id="A0A5C0B4N2"/>
<keyword evidence="3" id="KW-0410">Iron transport</keyword>
<gene>
    <name evidence="10" type="ORF">FXN63_19705</name>
</gene>
<evidence type="ECO:0000256" key="3">
    <source>
        <dbReference type="ARBA" id="ARBA00022496"/>
    </source>
</evidence>
<keyword evidence="8" id="KW-0472">Membrane</keyword>
<keyword evidence="7" id="KW-0406">Ion transport</keyword>
<dbReference type="FunFam" id="3.40.50.300:FF:000425">
    <property type="entry name" value="Probable ABC transporter, ATP-binding subunit"/>
    <property type="match status" value="1"/>
</dbReference>
<organism evidence="10 11">
    <name type="scientific">Pigmentiphaga aceris</name>
    <dbReference type="NCBI Taxonomy" id="1940612"/>
    <lineage>
        <taxon>Bacteria</taxon>
        <taxon>Pseudomonadati</taxon>
        <taxon>Pseudomonadota</taxon>
        <taxon>Betaproteobacteria</taxon>
        <taxon>Burkholderiales</taxon>
        <taxon>Alcaligenaceae</taxon>
        <taxon>Pigmentiphaga</taxon>
    </lineage>
</organism>
<dbReference type="InterPro" id="IPR003593">
    <property type="entry name" value="AAA+_ATPase"/>
</dbReference>
<dbReference type="Pfam" id="PF00005">
    <property type="entry name" value="ABC_tran"/>
    <property type="match status" value="1"/>
</dbReference>
<reference evidence="10 11" key="1">
    <citation type="submission" date="2019-08" db="EMBL/GenBank/DDBJ databases">
        <title>Amphibian skin-associated Pigmentiphaga: genome sequence and occurrence across geography and hosts.</title>
        <authorList>
            <person name="Bletz M.C."/>
            <person name="Bunk B."/>
            <person name="Sproeer C."/>
            <person name="Biwer P."/>
            <person name="Reiter S."/>
            <person name="Rabemananjara F.C.E."/>
            <person name="Schulz S."/>
            <person name="Overmann J."/>
            <person name="Vences M."/>
        </authorList>
    </citation>
    <scope>NUCLEOTIDE SEQUENCE [LARGE SCALE GENOMIC DNA]</scope>
    <source>
        <strain evidence="10 11">Mada1488</strain>
    </source>
</reference>
<evidence type="ECO:0000256" key="5">
    <source>
        <dbReference type="ARBA" id="ARBA00022840"/>
    </source>
</evidence>
<dbReference type="OrthoDB" id="5298774at2"/>
<feature type="domain" description="ABC transporter" evidence="9">
    <location>
        <begin position="7"/>
        <end position="241"/>
    </location>
</feature>
<name>A0A5C0B4N2_9BURK</name>
<dbReference type="GO" id="GO:0005524">
    <property type="term" value="F:ATP binding"/>
    <property type="evidence" value="ECO:0007669"/>
    <property type="project" value="UniProtKB-KW"/>
</dbReference>
<keyword evidence="6" id="KW-0408">Iron</keyword>
<dbReference type="GO" id="GO:0016020">
    <property type="term" value="C:membrane"/>
    <property type="evidence" value="ECO:0007669"/>
    <property type="project" value="InterPro"/>
</dbReference>
<dbReference type="InterPro" id="IPR015853">
    <property type="entry name" value="ABC_transpr_FbpC"/>
</dbReference>
<evidence type="ECO:0000256" key="7">
    <source>
        <dbReference type="ARBA" id="ARBA00023065"/>
    </source>
</evidence>
<dbReference type="PROSITE" id="PS50893">
    <property type="entry name" value="ABC_TRANSPORTER_2"/>
    <property type="match status" value="1"/>
</dbReference>
<evidence type="ECO:0000256" key="1">
    <source>
        <dbReference type="ARBA" id="ARBA00022448"/>
    </source>
</evidence>
<dbReference type="SMART" id="SM00382">
    <property type="entry name" value="AAA"/>
    <property type="match status" value="1"/>
</dbReference>
<keyword evidence="1" id="KW-0813">Transport</keyword>
<keyword evidence="5 10" id="KW-0067">ATP-binding</keyword>
<dbReference type="PROSITE" id="PS00211">
    <property type="entry name" value="ABC_TRANSPORTER_1"/>
    <property type="match status" value="1"/>
</dbReference>
<dbReference type="CDD" id="cd03259">
    <property type="entry name" value="ABC_Carb_Solutes_like"/>
    <property type="match status" value="1"/>
</dbReference>
<dbReference type="Gene3D" id="3.40.50.300">
    <property type="entry name" value="P-loop containing nucleotide triphosphate hydrolases"/>
    <property type="match status" value="1"/>
</dbReference>
<dbReference type="EMBL" id="CP043046">
    <property type="protein sequence ID" value="QEI07811.1"/>
    <property type="molecule type" value="Genomic_DNA"/>
</dbReference>
<dbReference type="PANTHER" id="PTHR42781:SF4">
    <property type="entry name" value="SPERMIDINE_PUTRESCINE IMPORT ATP-BINDING PROTEIN POTA"/>
    <property type="match status" value="1"/>
</dbReference>
<dbReference type="InterPro" id="IPR027417">
    <property type="entry name" value="P-loop_NTPase"/>
</dbReference>
<keyword evidence="4" id="KW-0547">Nucleotide-binding</keyword>
<evidence type="ECO:0000259" key="9">
    <source>
        <dbReference type="PROSITE" id="PS50893"/>
    </source>
</evidence>
<dbReference type="RefSeq" id="WP_148816858.1">
    <property type="nucleotide sequence ID" value="NZ_CP043046.1"/>
</dbReference>
<evidence type="ECO:0000313" key="11">
    <source>
        <dbReference type="Proteomes" id="UP000325161"/>
    </source>
</evidence>
<dbReference type="InterPro" id="IPR050093">
    <property type="entry name" value="ABC_SmlMolc_Importer"/>
</dbReference>
<dbReference type="PANTHER" id="PTHR42781">
    <property type="entry name" value="SPERMIDINE/PUTRESCINE IMPORT ATP-BINDING PROTEIN POTA"/>
    <property type="match status" value="1"/>
</dbReference>
<dbReference type="KEGG" id="pacr:FXN63_19705"/>
<keyword evidence="11" id="KW-1185">Reference proteome</keyword>
<dbReference type="InterPro" id="IPR003439">
    <property type="entry name" value="ABC_transporter-like_ATP-bd"/>
</dbReference>
<dbReference type="GO" id="GO:0016887">
    <property type="term" value="F:ATP hydrolysis activity"/>
    <property type="evidence" value="ECO:0007669"/>
    <property type="project" value="InterPro"/>
</dbReference>
<evidence type="ECO:0000256" key="6">
    <source>
        <dbReference type="ARBA" id="ARBA00023004"/>
    </source>
</evidence>
<evidence type="ECO:0000256" key="4">
    <source>
        <dbReference type="ARBA" id="ARBA00022741"/>
    </source>
</evidence>
<dbReference type="GO" id="GO:0015408">
    <property type="term" value="F:ABC-type ferric iron transporter activity"/>
    <property type="evidence" value="ECO:0007669"/>
    <property type="project" value="InterPro"/>
</dbReference>
<sequence>MTATLSIQSLGLAYDTPTGRRTVVDDLSLSLGTGDIGCLLGASGCGKTTVLRAIAGFEPVRQGSIALDDTLLSSASEHLAPERRRVGMMFQDYALFPHLTVAGNVGFGLRRQASGARAQRVTEMLELVGLAASADNYPHELSGGQQQRVALARALAPAPDLLLLDEPFSNLDIDTRERLAFEVRDILKQTGHTALLVTHNQAEAFAIADRIGVMHAGRLAQWDTPYNVHHHPASALVAEFIRPEGLMEQRAQVFQRGR</sequence>
<proteinExistence type="predicted"/>
<dbReference type="SUPFAM" id="SSF52540">
    <property type="entry name" value="P-loop containing nucleoside triphosphate hydrolases"/>
    <property type="match status" value="1"/>
</dbReference>
<evidence type="ECO:0000313" key="10">
    <source>
        <dbReference type="EMBL" id="QEI07811.1"/>
    </source>
</evidence>
<evidence type="ECO:0000256" key="8">
    <source>
        <dbReference type="ARBA" id="ARBA00023136"/>
    </source>
</evidence>
<keyword evidence="2" id="KW-1003">Cell membrane</keyword>
<protein>
    <submittedName>
        <fullName evidence="10">ABC transporter ATP-binding protein</fullName>
    </submittedName>
</protein>
<dbReference type="InterPro" id="IPR017871">
    <property type="entry name" value="ABC_transporter-like_CS"/>
</dbReference>
<dbReference type="GO" id="GO:0015697">
    <property type="term" value="P:quaternary ammonium group transport"/>
    <property type="evidence" value="ECO:0007669"/>
    <property type="project" value="UniProtKB-ARBA"/>
</dbReference>
<accession>A0A5C0B4N2</accession>
<evidence type="ECO:0000256" key="2">
    <source>
        <dbReference type="ARBA" id="ARBA00022475"/>
    </source>
</evidence>
<dbReference type="Proteomes" id="UP000325161">
    <property type="component" value="Chromosome"/>
</dbReference>